<dbReference type="AlphaFoldDB" id="A0A811URM6"/>
<keyword evidence="2" id="KW-1185">Reference proteome</keyword>
<evidence type="ECO:0000313" key="2">
    <source>
        <dbReference type="Proteomes" id="UP000606786"/>
    </source>
</evidence>
<sequence length="102" mass="11066">MPKQVVKYLLTVSGRNSLGLFYNCHSSSTQQRVAQSSACFIIKNFFKHVMRVKHSAAATTTTTTTTSTSPPSPHRLPLCVGKCAAGVSKVRVLQCATLCLKH</sequence>
<organism evidence="1 2">
    <name type="scientific">Ceratitis capitata</name>
    <name type="common">Mediterranean fruit fly</name>
    <name type="synonym">Tephritis capitata</name>
    <dbReference type="NCBI Taxonomy" id="7213"/>
    <lineage>
        <taxon>Eukaryota</taxon>
        <taxon>Metazoa</taxon>
        <taxon>Ecdysozoa</taxon>
        <taxon>Arthropoda</taxon>
        <taxon>Hexapoda</taxon>
        <taxon>Insecta</taxon>
        <taxon>Pterygota</taxon>
        <taxon>Neoptera</taxon>
        <taxon>Endopterygota</taxon>
        <taxon>Diptera</taxon>
        <taxon>Brachycera</taxon>
        <taxon>Muscomorpha</taxon>
        <taxon>Tephritoidea</taxon>
        <taxon>Tephritidae</taxon>
        <taxon>Ceratitis</taxon>
        <taxon>Ceratitis</taxon>
    </lineage>
</organism>
<dbReference type="EMBL" id="CAJHJT010000012">
    <property type="protein sequence ID" value="CAD7000565.1"/>
    <property type="molecule type" value="Genomic_DNA"/>
</dbReference>
<dbReference type="Proteomes" id="UP000606786">
    <property type="component" value="Unassembled WGS sequence"/>
</dbReference>
<reference evidence="1" key="1">
    <citation type="submission" date="2020-11" db="EMBL/GenBank/DDBJ databases">
        <authorList>
            <person name="Whitehead M."/>
        </authorList>
    </citation>
    <scope>NUCLEOTIDE SEQUENCE</scope>
    <source>
        <strain evidence="1">EGII</strain>
    </source>
</reference>
<evidence type="ECO:0000313" key="1">
    <source>
        <dbReference type="EMBL" id="CAD7000565.1"/>
    </source>
</evidence>
<gene>
    <name evidence="1" type="ORF">CCAP1982_LOCUS9041</name>
</gene>
<proteinExistence type="predicted"/>
<protein>
    <submittedName>
        <fullName evidence="1">(Mediterranean fruit fly) hypothetical protein</fullName>
    </submittedName>
</protein>
<comment type="caution">
    <text evidence="1">The sequence shown here is derived from an EMBL/GenBank/DDBJ whole genome shotgun (WGS) entry which is preliminary data.</text>
</comment>
<name>A0A811URM6_CERCA</name>
<accession>A0A811URM6</accession>